<reference evidence="3" key="1">
    <citation type="submission" date="2016-02" db="EMBL/GenBank/DDBJ databases">
        <title>Draft genome sequence of Microdochium bolleyi, a fungal endophyte of beachgrass.</title>
        <authorList>
            <consortium name="DOE Joint Genome Institute"/>
            <person name="David A.S."/>
            <person name="May G."/>
            <person name="Haridas S."/>
            <person name="Lim J."/>
            <person name="Wang M."/>
            <person name="Labutti K."/>
            <person name="Lipzen A."/>
            <person name="Barry K."/>
            <person name="Grigoriev I.V."/>
        </authorList>
    </citation>
    <scope>NUCLEOTIDE SEQUENCE [LARGE SCALE GENOMIC DNA]</scope>
    <source>
        <strain evidence="3">J235TASD1</strain>
    </source>
</reference>
<feature type="compositionally biased region" description="Gly residues" evidence="1">
    <location>
        <begin position="207"/>
        <end position="216"/>
    </location>
</feature>
<evidence type="ECO:0000313" key="2">
    <source>
        <dbReference type="EMBL" id="KXJ89381.1"/>
    </source>
</evidence>
<keyword evidence="3" id="KW-1185">Reference proteome</keyword>
<feature type="compositionally biased region" description="Low complexity" evidence="1">
    <location>
        <begin position="102"/>
        <end position="113"/>
    </location>
</feature>
<dbReference type="STRING" id="196109.A0A136IWT2"/>
<accession>A0A136IWT2</accession>
<name>A0A136IWT2_9PEZI</name>
<feature type="compositionally biased region" description="Polar residues" evidence="1">
    <location>
        <begin position="261"/>
        <end position="272"/>
    </location>
</feature>
<feature type="region of interest" description="Disordered" evidence="1">
    <location>
        <begin position="1"/>
        <end position="295"/>
    </location>
</feature>
<proteinExistence type="predicted"/>
<dbReference type="EMBL" id="KQ964255">
    <property type="protein sequence ID" value="KXJ89381.1"/>
    <property type="molecule type" value="Genomic_DNA"/>
</dbReference>
<dbReference type="InParanoid" id="A0A136IWT2"/>
<organism evidence="2 3">
    <name type="scientific">Microdochium bolleyi</name>
    <dbReference type="NCBI Taxonomy" id="196109"/>
    <lineage>
        <taxon>Eukaryota</taxon>
        <taxon>Fungi</taxon>
        <taxon>Dikarya</taxon>
        <taxon>Ascomycota</taxon>
        <taxon>Pezizomycotina</taxon>
        <taxon>Sordariomycetes</taxon>
        <taxon>Xylariomycetidae</taxon>
        <taxon>Xylariales</taxon>
        <taxon>Microdochiaceae</taxon>
        <taxon>Microdochium</taxon>
    </lineage>
</organism>
<feature type="non-terminal residue" evidence="2">
    <location>
        <position position="295"/>
    </location>
</feature>
<feature type="compositionally biased region" description="Low complexity" evidence="1">
    <location>
        <begin position="134"/>
        <end position="202"/>
    </location>
</feature>
<evidence type="ECO:0000256" key="1">
    <source>
        <dbReference type="SAM" id="MobiDB-lite"/>
    </source>
</evidence>
<feature type="compositionally biased region" description="Polar residues" evidence="1">
    <location>
        <begin position="282"/>
        <end position="295"/>
    </location>
</feature>
<evidence type="ECO:0000313" key="3">
    <source>
        <dbReference type="Proteomes" id="UP000070501"/>
    </source>
</evidence>
<dbReference type="Proteomes" id="UP000070501">
    <property type="component" value="Unassembled WGS sequence"/>
</dbReference>
<dbReference type="AlphaFoldDB" id="A0A136IWT2"/>
<feature type="compositionally biased region" description="Polar residues" evidence="1">
    <location>
        <begin position="1"/>
        <end position="14"/>
    </location>
</feature>
<protein>
    <submittedName>
        <fullName evidence="2">Uncharacterized protein</fullName>
    </submittedName>
</protein>
<gene>
    <name evidence="2" type="ORF">Micbo1qcDRAFT_165445</name>
</gene>
<sequence length="295" mass="29961">MPQPGLTPQHSGQQGPPKGILRPPSQHFGQPLADPQGPPGQQLRPGQQPPKDFPAQFHPQGPPVPAGQPGQPGGPGSAGGPGGAARPPTGGSTNPPQPWGVATTIAAPQTTQPRKASGMFSGLLNKLKGGDSEPQANHGGQPAAQHQQGPPHSPGQQHPPSQQRPPSQLGSVPLPGQQIPGRLGQPGQPGQPFLGQQQQRPLSGAGMSNGQGGLGRGQAALGPEQLQPGKRQSSASSIGLPIQRNTASPQPGGIVDHRPTLPSQQNSQTTVRPSGEFARQNPLGSNPVTPAASHQ</sequence>
<feature type="compositionally biased region" description="Polar residues" evidence="1">
    <location>
        <begin position="230"/>
        <end position="249"/>
    </location>
</feature>
<feature type="compositionally biased region" description="Gly residues" evidence="1">
    <location>
        <begin position="70"/>
        <end position="83"/>
    </location>
</feature>